<evidence type="ECO:0000313" key="3">
    <source>
        <dbReference type="Proteomes" id="UP000765509"/>
    </source>
</evidence>
<gene>
    <name evidence="2" type="ORF">O181_009524</name>
</gene>
<feature type="region of interest" description="Disordered" evidence="1">
    <location>
        <begin position="1"/>
        <end position="40"/>
    </location>
</feature>
<dbReference type="EMBL" id="AVOT02002275">
    <property type="protein sequence ID" value="MBW0469809.1"/>
    <property type="molecule type" value="Genomic_DNA"/>
</dbReference>
<comment type="caution">
    <text evidence="2">The sequence shown here is derived from an EMBL/GenBank/DDBJ whole genome shotgun (WGS) entry which is preliminary data.</text>
</comment>
<feature type="compositionally biased region" description="Polar residues" evidence="1">
    <location>
        <begin position="27"/>
        <end position="40"/>
    </location>
</feature>
<keyword evidence="3" id="KW-1185">Reference proteome</keyword>
<reference evidence="2" key="1">
    <citation type="submission" date="2021-03" db="EMBL/GenBank/DDBJ databases">
        <title>Draft genome sequence of rust myrtle Austropuccinia psidii MF-1, a brazilian biotype.</title>
        <authorList>
            <person name="Quecine M.C."/>
            <person name="Pachon D.M.R."/>
            <person name="Bonatelli M.L."/>
            <person name="Correr F.H."/>
            <person name="Franceschini L.M."/>
            <person name="Leite T.F."/>
            <person name="Margarido G.R.A."/>
            <person name="Almeida C.A."/>
            <person name="Ferrarezi J.A."/>
            <person name="Labate C.A."/>
        </authorList>
    </citation>
    <scope>NUCLEOTIDE SEQUENCE</scope>
    <source>
        <strain evidence="2">MF-1</strain>
    </source>
</reference>
<evidence type="ECO:0000313" key="2">
    <source>
        <dbReference type="EMBL" id="MBW0469809.1"/>
    </source>
</evidence>
<dbReference type="Proteomes" id="UP000765509">
    <property type="component" value="Unassembled WGS sequence"/>
</dbReference>
<accession>A0A9Q3GJY3</accession>
<dbReference type="AlphaFoldDB" id="A0A9Q3GJY3"/>
<proteinExistence type="predicted"/>
<sequence length="146" mass="16656">MQQMTQSIGKLTESVSPRENTRAPAFKTQSQKAPDSFNGTQAHKLKGFSQSCQLIFHNDPANVCSNRMKFPYSNSFLNGRAGKWIEPYLSNISNEDHSYILNGWKLFETQLFTLFGDPNEVRGDEKELYSLRMKENGHVSLYIVIS</sequence>
<name>A0A9Q3GJY3_9BASI</name>
<evidence type="ECO:0000256" key="1">
    <source>
        <dbReference type="SAM" id="MobiDB-lite"/>
    </source>
</evidence>
<organism evidence="2 3">
    <name type="scientific">Austropuccinia psidii MF-1</name>
    <dbReference type="NCBI Taxonomy" id="1389203"/>
    <lineage>
        <taxon>Eukaryota</taxon>
        <taxon>Fungi</taxon>
        <taxon>Dikarya</taxon>
        <taxon>Basidiomycota</taxon>
        <taxon>Pucciniomycotina</taxon>
        <taxon>Pucciniomycetes</taxon>
        <taxon>Pucciniales</taxon>
        <taxon>Sphaerophragmiaceae</taxon>
        <taxon>Austropuccinia</taxon>
    </lineage>
</organism>
<dbReference type="OrthoDB" id="2514346at2759"/>
<protein>
    <submittedName>
        <fullName evidence="2">Uncharacterized protein</fullName>
    </submittedName>
</protein>
<feature type="compositionally biased region" description="Polar residues" evidence="1">
    <location>
        <begin position="1"/>
        <end position="18"/>
    </location>
</feature>